<evidence type="ECO:0000259" key="2">
    <source>
        <dbReference type="Pfam" id="PF14383"/>
    </source>
</evidence>
<comment type="caution">
    <text evidence="3">The sequence shown here is derived from an EMBL/GenBank/DDBJ whole genome shotgun (WGS) entry which is preliminary data.</text>
</comment>
<gene>
    <name evidence="3" type="ORF">LIER_34917</name>
</gene>
<protein>
    <recommendedName>
        <fullName evidence="2">DUF3741 domain-containing protein</fullName>
    </recommendedName>
</protein>
<feature type="compositionally biased region" description="Basic and acidic residues" evidence="1">
    <location>
        <begin position="260"/>
        <end position="272"/>
    </location>
</feature>
<dbReference type="PANTHER" id="PTHR35499:SF1">
    <property type="entry name" value="DUF3741 DOMAIN-CONTAINING PROTEIN"/>
    <property type="match status" value="1"/>
</dbReference>
<evidence type="ECO:0000256" key="1">
    <source>
        <dbReference type="SAM" id="MobiDB-lite"/>
    </source>
</evidence>
<dbReference type="AlphaFoldDB" id="A0AAV3NG61"/>
<dbReference type="Pfam" id="PF14383">
    <property type="entry name" value="VARLMGL"/>
    <property type="match status" value="1"/>
</dbReference>
<feature type="compositionally biased region" description="Low complexity" evidence="1">
    <location>
        <begin position="8"/>
        <end position="22"/>
    </location>
</feature>
<dbReference type="PANTHER" id="PTHR35499">
    <property type="entry name" value="OS05G0128300 PROTEIN"/>
    <property type="match status" value="1"/>
</dbReference>
<evidence type="ECO:0000313" key="3">
    <source>
        <dbReference type="EMBL" id="GAA0138315.1"/>
    </source>
</evidence>
<keyword evidence="4" id="KW-1185">Reference proteome</keyword>
<organism evidence="3 4">
    <name type="scientific">Lithospermum erythrorhizon</name>
    <name type="common">Purple gromwell</name>
    <name type="synonym">Lithospermum officinale var. erythrorhizon</name>
    <dbReference type="NCBI Taxonomy" id="34254"/>
    <lineage>
        <taxon>Eukaryota</taxon>
        <taxon>Viridiplantae</taxon>
        <taxon>Streptophyta</taxon>
        <taxon>Embryophyta</taxon>
        <taxon>Tracheophyta</taxon>
        <taxon>Spermatophyta</taxon>
        <taxon>Magnoliopsida</taxon>
        <taxon>eudicotyledons</taxon>
        <taxon>Gunneridae</taxon>
        <taxon>Pentapetalae</taxon>
        <taxon>asterids</taxon>
        <taxon>lamiids</taxon>
        <taxon>Boraginales</taxon>
        <taxon>Boraginaceae</taxon>
        <taxon>Boraginoideae</taxon>
        <taxon>Lithospermeae</taxon>
        <taxon>Lithospermum</taxon>
    </lineage>
</organism>
<feature type="region of interest" description="Disordered" evidence="1">
    <location>
        <begin position="243"/>
        <end position="276"/>
    </location>
</feature>
<dbReference type="Proteomes" id="UP001454036">
    <property type="component" value="Unassembled WGS sequence"/>
</dbReference>
<reference evidence="3 4" key="1">
    <citation type="submission" date="2024-01" db="EMBL/GenBank/DDBJ databases">
        <title>The complete chloroplast genome sequence of Lithospermum erythrorhizon: insights into the phylogenetic relationship among Boraginaceae species and the maternal lineages of purple gromwells.</title>
        <authorList>
            <person name="Okada T."/>
            <person name="Watanabe K."/>
        </authorList>
    </citation>
    <scope>NUCLEOTIDE SEQUENCE [LARGE SCALE GENOMIC DNA]</scope>
</reference>
<feature type="domain" description="DUF3741" evidence="2">
    <location>
        <begin position="88"/>
        <end position="100"/>
    </location>
</feature>
<proteinExistence type="predicted"/>
<feature type="compositionally biased region" description="Polar residues" evidence="1">
    <location>
        <begin position="343"/>
        <end position="373"/>
    </location>
</feature>
<name>A0AAV3NG61_LITER</name>
<feature type="region of interest" description="Disordered" evidence="1">
    <location>
        <begin position="1"/>
        <end position="22"/>
    </location>
</feature>
<sequence>MKKPLLYSSSTSISTSTTTTSIDESLDTPINHSRYGCISTMLQRILRRKFLVSNPSDHHKYTEFCSSEKTKCSIDGSIATKASSGTINLVAKLMGLDSIPIGNLQKDLRAVTRSRSMNSAETWKGFEAMQGMPRRTKSFREIPCFLELEDENFFILSFENGRKNRSLASKVKEPEKGSIRETEKLREWSEKVSGELKKINENKGRSKIYRRGSVYEKNKEYRIIKQNCTPKGGFETVMQDKTNVQDQRGTSHSGKKQFSKLREPVSKKKDSVGGKTRIKKRRDDFLVVKTIGTDINSQSSRPDSVLEDVQLPVSGNANCPEVSSRLISPTSRRTLWEELKNYIKQNNTGKNQTSTPNDQDATENKQNGNISSNNVDLSKIHAKILKCSSNVAKEEMLKSKWILKDAWKLEDYVKVGENLEAGILDQLMDELIDQLTDT</sequence>
<feature type="compositionally biased region" description="Polar residues" evidence="1">
    <location>
        <begin position="243"/>
        <end position="252"/>
    </location>
</feature>
<feature type="region of interest" description="Disordered" evidence="1">
    <location>
        <begin position="342"/>
        <end position="373"/>
    </location>
</feature>
<accession>A0AAV3NG61</accession>
<dbReference type="InterPro" id="IPR032795">
    <property type="entry name" value="DUF3741-assoc"/>
</dbReference>
<evidence type="ECO:0000313" key="4">
    <source>
        <dbReference type="Proteomes" id="UP001454036"/>
    </source>
</evidence>
<dbReference type="EMBL" id="BAABME010014921">
    <property type="protein sequence ID" value="GAA0138315.1"/>
    <property type="molecule type" value="Genomic_DNA"/>
</dbReference>